<keyword evidence="1" id="KW-0645">Protease</keyword>
<evidence type="ECO:0000256" key="2">
    <source>
        <dbReference type="ARBA" id="ARBA00022723"/>
    </source>
</evidence>
<dbReference type="GO" id="GO:0008237">
    <property type="term" value="F:metallopeptidase activity"/>
    <property type="evidence" value="ECO:0007669"/>
    <property type="project" value="UniProtKB-KW"/>
</dbReference>
<protein>
    <recommendedName>
        <fullName evidence="6">JAB domain-containing protein</fullName>
    </recommendedName>
</protein>
<evidence type="ECO:0000313" key="8">
    <source>
        <dbReference type="Proteomes" id="UP000280307"/>
    </source>
</evidence>
<evidence type="ECO:0000256" key="4">
    <source>
        <dbReference type="ARBA" id="ARBA00022833"/>
    </source>
</evidence>
<evidence type="ECO:0000256" key="3">
    <source>
        <dbReference type="ARBA" id="ARBA00022801"/>
    </source>
</evidence>
<keyword evidence="2" id="KW-0479">Metal-binding</keyword>
<dbReference type="GO" id="GO:0046872">
    <property type="term" value="F:metal ion binding"/>
    <property type="evidence" value="ECO:0007669"/>
    <property type="project" value="UniProtKB-KW"/>
</dbReference>
<dbReference type="Pfam" id="PF14464">
    <property type="entry name" value="Prok-JAB"/>
    <property type="match status" value="1"/>
</dbReference>
<keyword evidence="4" id="KW-0862">Zinc</keyword>
<organism evidence="7 8">
    <name type="scientific">Candidatus Viridilinea halotolerans</name>
    <dbReference type="NCBI Taxonomy" id="2491704"/>
    <lineage>
        <taxon>Bacteria</taxon>
        <taxon>Bacillati</taxon>
        <taxon>Chloroflexota</taxon>
        <taxon>Chloroflexia</taxon>
        <taxon>Chloroflexales</taxon>
        <taxon>Chloroflexineae</taxon>
        <taxon>Oscillochloridaceae</taxon>
        <taxon>Candidatus Viridilinea</taxon>
    </lineage>
</organism>
<comment type="caution">
    <text evidence="7">The sequence shown here is derived from an EMBL/GenBank/DDBJ whole genome shotgun (WGS) entry which is preliminary data.</text>
</comment>
<evidence type="ECO:0000256" key="5">
    <source>
        <dbReference type="ARBA" id="ARBA00023049"/>
    </source>
</evidence>
<evidence type="ECO:0000313" key="7">
    <source>
        <dbReference type="EMBL" id="RRR67215.1"/>
    </source>
</evidence>
<dbReference type="EMBL" id="RSAS01000802">
    <property type="protein sequence ID" value="RRR67215.1"/>
    <property type="molecule type" value="Genomic_DNA"/>
</dbReference>
<evidence type="ECO:0000259" key="6">
    <source>
        <dbReference type="Pfam" id="PF14464"/>
    </source>
</evidence>
<keyword evidence="5" id="KW-0482">Metalloprotease</keyword>
<dbReference type="InterPro" id="IPR028090">
    <property type="entry name" value="JAB_dom_prok"/>
</dbReference>
<gene>
    <name evidence="7" type="ORF">EI684_19300</name>
</gene>
<dbReference type="GO" id="GO:0006508">
    <property type="term" value="P:proteolysis"/>
    <property type="evidence" value="ECO:0007669"/>
    <property type="project" value="UniProtKB-KW"/>
</dbReference>
<keyword evidence="3" id="KW-0378">Hydrolase</keyword>
<dbReference type="AlphaFoldDB" id="A0A426TSV6"/>
<dbReference type="Proteomes" id="UP000280307">
    <property type="component" value="Unassembled WGS sequence"/>
</dbReference>
<name>A0A426TSV6_9CHLR</name>
<feature type="domain" description="JAB" evidence="6">
    <location>
        <begin position="132"/>
        <end position="174"/>
    </location>
</feature>
<reference evidence="7 8" key="1">
    <citation type="submission" date="2018-12" db="EMBL/GenBank/DDBJ databases">
        <title>Genome Sequence of Candidatus Viridilinea halotolerans isolated from saline sulfide-rich spring.</title>
        <authorList>
            <person name="Grouzdev D.S."/>
            <person name="Burganskaya E.I."/>
            <person name="Krutkina M.S."/>
            <person name="Sukhacheva M.V."/>
            <person name="Gorlenko V.M."/>
        </authorList>
    </citation>
    <scope>NUCLEOTIDE SEQUENCE [LARGE SCALE GENOMIC DNA]</scope>
    <source>
        <strain evidence="7">Chok-6</strain>
    </source>
</reference>
<evidence type="ECO:0000256" key="1">
    <source>
        <dbReference type="ARBA" id="ARBA00022670"/>
    </source>
</evidence>
<proteinExistence type="predicted"/>
<accession>A0A426TSV6</accession>
<sequence>MSRLPRPLPLDAATPLVAYHIARTPQDIPTQRGITYVWAGNGLFKHGWNGTTRVLLPVVSQETPGLGVVQPFISWRAWRDPLPATLLGEALADALAHYRADAPQERQWFIVLRDGMPVLQTPIQRGGSAHLHYEQPHDPVLCDIHSHHAMRPFFSSTDDTDDAWLGLSVVLGRIGSPWPTAVARLNCYGAHYAIPLGHTFAGQAHAEGVTLRDEADVARQQLAWGKEPVAPEEACDAAVIPT</sequence>